<dbReference type="Pfam" id="PF13193">
    <property type="entry name" value="AMP-binding_C"/>
    <property type="match status" value="1"/>
</dbReference>
<gene>
    <name evidence="6" type="primary">ybtE</name>
    <name evidence="6" type="ORF">DDT54_13850</name>
    <name evidence="7" type="ORF">EH206_10425</name>
</gene>
<dbReference type="EMBL" id="QDKK01000021">
    <property type="protein sequence ID" value="PWC23564.1"/>
    <property type="molecule type" value="Genomic_DNA"/>
</dbReference>
<dbReference type="FunFam" id="2.30.38.10:FF:000003">
    <property type="entry name" value="Vibriobactin-specific 2,3-dihydroxybenzoate-AMP ligase"/>
    <property type="match status" value="1"/>
</dbReference>
<dbReference type="PANTHER" id="PTHR43767:SF1">
    <property type="entry name" value="NONRIBOSOMAL PEPTIDE SYNTHASE PES1 (EUROFUNG)-RELATED"/>
    <property type="match status" value="1"/>
</dbReference>
<protein>
    <submittedName>
        <fullName evidence="6">Yersiniabactin biosynthesis salycil-AMP ligase YbtE</fullName>
    </submittedName>
</protein>
<dbReference type="Gene3D" id="2.30.38.10">
    <property type="entry name" value="Luciferase, Domain 3"/>
    <property type="match status" value="1"/>
</dbReference>
<dbReference type="PROSITE" id="PS00455">
    <property type="entry name" value="AMP_BINDING"/>
    <property type="match status" value="1"/>
</dbReference>
<dbReference type="Gene3D" id="3.40.50.980">
    <property type="match status" value="2"/>
</dbReference>
<dbReference type="InterPro" id="IPR025110">
    <property type="entry name" value="AMP-bd_C"/>
</dbReference>
<evidence type="ECO:0000256" key="2">
    <source>
        <dbReference type="ARBA" id="ARBA00006432"/>
    </source>
</evidence>
<evidence type="ECO:0000256" key="3">
    <source>
        <dbReference type="ARBA" id="ARBA00022598"/>
    </source>
</evidence>
<feature type="domain" description="AMP-dependent synthetase/ligase" evidence="4">
    <location>
        <begin position="20"/>
        <end position="380"/>
    </location>
</feature>
<feature type="domain" description="AMP-binding enzyme C-terminal" evidence="5">
    <location>
        <begin position="431"/>
        <end position="506"/>
    </location>
</feature>
<dbReference type="PANTHER" id="PTHR43767">
    <property type="entry name" value="LONG-CHAIN-FATTY-ACID--COA LIGASE"/>
    <property type="match status" value="1"/>
</dbReference>
<dbReference type="Pfam" id="PF00501">
    <property type="entry name" value="AMP-binding"/>
    <property type="match status" value="1"/>
</dbReference>
<reference evidence="7 9" key="2">
    <citation type="submission" date="2018-11" db="EMBL/GenBank/DDBJ databases">
        <title>Genome sequences of Brenneria nigrifluens and Brenneria rubrifaciens.</title>
        <authorList>
            <person name="Poret-Peterson A.T."/>
            <person name="McClean A.E."/>
            <person name="Kluepfel D.A."/>
        </authorList>
    </citation>
    <scope>NUCLEOTIDE SEQUENCE [LARGE SCALE GENOMIC DNA]</scope>
    <source>
        <strain evidence="7 9">ATCC 13028</strain>
    </source>
</reference>
<name>A0A2U1UPL7_9GAMM</name>
<sequence>MHSSFESLIKQYPLPIAEQLRRWAARYASRIAVVDAKGSLTYRALDARVDELAAGLSSLGLRPGEHVIVQLPNGNAFVILLFALLRMGVIPVLAMPSQRALDIDALIELAQPVAYVIHGENHAELARQMTQKHACLRHVLSEEESVSNDFTPLFSLRGERQEWPLPDVSGTALLLLSGGTTGTPKLIPRRHADYSYNFSASAELCGINQQSVYLAVLPVAHNFPLACPGILGTLSCGGKVVLADSASCDEVMPLIAHERVTHIALVPALAQLWMQAREWEHSDLSSLRVIQVGGARLDPTLAEQVIATFDCTLQQVFGMAEGLLCFTRLDDPRATVLHSQGRPLSPLDEVRIVDEDENDVAPGETGQLLTRGPYTISGYYRAPAHNAQAFTAQRFYRTGDNVRMDEAGNLHVEGRIKEQINRAGEKIAAAEIESVLMRLVEVKDCAVVAAPDTLLGERICAFVIAQQTPSDYQQLRQQLNNMGLSAWKIPDQIEFLSHWPLTAVGKIDKKRLTALAVDRHRNTAQ</sequence>
<dbReference type="Proteomes" id="UP000303847">
    <property type="component" value="Chromosome"/>
</dbReference>
<evidence type="ECO:0000313" key="8">
    <source>
        <dbReference type="Proteomes" id="UP000295985"/>
    </source>
</evidence>
<dbReference type="EMBL" id="CP034036">
    <property type="protein sequence ID" value="QCR04546.1"/>
    <property type="molecule type" value="Genomic_DNA"/>
</dbReference>
<comment type="similarity">
    <text evidence="2">Belongs to the ATP-dependent AMP-binding enzyme family.</text>
</comment>
<dbReference type="FunFam" id="3.30.300.30:FF:000008">
    <property type="entry name" value="2,3-dihydroxybenzoate-AMP ligase"/>
    <property type="match status" value="1"/>
</dbReference>
<evidence type="ECO:0000313" key="9">
    <source>
        <dbReference type="Proteomes" id="UP000303847"/>
    </source>
</evidence>
<evidence type="ECO:0000259" key="4">
    <source>
        <dbReference type="Pfam" id="PF00501"/>
    </source>
</evidence>
<proteinExistence type="inferred from homology"/>
<accession>A0A2U1UPL7</accession>
<evidence type="ECO:0000313" key="6">
    <source>
        <dbReference type="EMBL" id="PWC23564.1"/>
    </source>
</evidence>
<keyword evidence="3 6" id="KW-0436">Ligase</keyword>
<organism evidence="6 8">
    <name type="scientific">Brenneria nigrifluens DSM 30175 = ATCC 13028</name>
    <dbReference type="NCBI Taxonomy" id="1121120"/>
    <lineage>
        <taxon>Bacteria</taxon>
        <taxon>Pseudomonadati</taxon>
        <taxon>Pseudomonadota</taxon>
        <taxon>Gammaproteobacteria</taxon>
        <taxon>Enterobacterales</taxon>
        <taxon>Pectobacteriaceae</taxon>
        <taxon>Brenneria</taxon>
    </lineage>
</organism>
<dbReference type="InterPro" id="IPR020845">
    <property type="entry name" value="AMP-binding_CS"/>
</dbReference>
<dbReference type="SUPFAM" id="SSF56801">
    <property type="entry name" value="Acetyl-CoA synthetase-like"/>
    <property type="match status" value="1"/>
</dbReference>
<dbReference type="FunFam" id="3.40.50.980:FF:000003">
    <property type="entry name" value="Vibriobactin-specific 2,3-dihydroxybenzoate-AMP ligase"/>
    <property type="match status" value="1"/>
</dbReference>
<dbReference type="Gene3D" id="3.30.300.30">
    <property type="match status" value="1"/>
</dbReference>
<dbReference type="RefSeq" id="WP_009112724.1">
    <property type="nucleotide sequence ID" value="NZ_CP034036.1"/>
</dbReference>
<dbReference type="Proteomes" id="UP000295985">
    <property type="component" value="Unassembled WGS sequence"/>
</dbReference>
<evidence type="ECO:0000313" key="7">
    <source>
        <dbReference type="EMBL" id="QCR04546.1"/>
    </source>
</evidence>
<dbReference type="InterPro" id="IPR045851">
    <property type="entry name" value="AMP-bd_C_sf"/>
</dbReference>
<comment type="pathway">
    <text evidence="1">Siderophore biosynthesis.</text>
</comment>
<dbReference type="GO" id="GO:0016878">
    <property type="term" value="F:acid-thiol ligase activity"/>
    <property type="evidence" value="ECO:0007669"/>
    <property type="project" value="UniProtKB-ARBA"/>
</dbReference>
<keyword evidence="9" id="KW-1185">Reference proteome</keyword>
<dbReference type="FunFam" id="3.40.50.980:FF:000004">
    <property type="entry name" value="2,3-dihydroxybenzoate-AMP ligase"/>
    <property type="match status" value="1"/>
</dbReference>
<dbReference type="AlphaFoldDB" id="A0A2U1UPL7"/>
<dbReference type="CDD" id="cd05920">
    <property type="entry name" value="23DHB-AMP_lg"/>
    <property type="match status" value="1"/>
</dbReference>
<dbReference type="InterPro" id="IPR000873">
    <property type="entry name" value="AMP-dep_synth/lig_dom"/>
</dbReference>
<evidence type="ECO:0000259" key="5">
    <source>
        <dbReference type="Pfam" id="PF13193"/>
    </source>
</evidence>
<reference evidence="6 8" key="1">
    <citation type="submission" date="2018-04" db="EMBL/GenBank/DDBJ databases">
        <title>Brenneria corticis sp.nov.</title>
        <authorList>
            <person name="Li Y."/>
        </authorList>
    </citation>
    <scope>NUCLEOTIDE SEQUENCE [LARGE SCALE GENOMIC DNA]</scope>
    <source>
        <strain evidence="6 8">LMG 2694</strain>
    </source>
</reference>
<evidence type="ECO:0000256" key="1">
    <source>
        <dbReference type="ARBA" id="ARBA00004924"/>
    </source>
</evidence>
<dbReference type="OrthoDB" id="9803968at2"/>
<dbReference type="InterPro" id="IPR050237">
    <property type="entry name" value="ATP-dep_AMP-bd_enzyme"/>
</dbReference>